<dbReference type="EMBL" id="JBHRXX010000002">
    <property type="protein sequence ID" value="MFC3682756.1"/>
    <property type="molecule type" value="Genomic_DNA"/>
</dbReference>
<dbReference type="Pfam" id="PF13490">
    <property type="entry name" value="zf-HC2"/>
    <property type="match status" value="1"/>
</dbReference>
<reference evidence="3" key="1">
    <citation type="journal article" date="2019" name="Int. J. Syst. Evol. Microbiol.">
        <title>The Global Catalogue of Microorganisms (GCM) 10K type strain sequencing project: providing services to taxonomists for standard genome sequencing and annotation.</title>
        <authorList>
            <consortium name="The Broad Institute Genomics Platform"/>
            <consortium name="The Broad Institute Genome Sequencing Center for Infectious Disease"/>
            <person name="Wu L."/>
            <person name="Ma J."/>
        </authorList>
    </citation>
    <scope>NUCLEOTIDE SEQUENCE [LARGE SCALE GENOMIC DNA]</scope>
    <source>
        <strain evidence="3">KCTC 42501</strain>
    </source>
</reference>
<organism evidence="2 3">
    <name type="scientific">Hydrogenophaga luteola</name>
    <dbReference type="NCBI Taxonomy" id="1591122"/>
    <lineage>
        <taxon>Bacteria</taxon>
        <taxon>Pseudomonadati</taxon>
        <taxon>Pseudomonadota</taxon>
        <taxon>Betaproteobacteria</taxon>
        <taxon>Burkholderiales</taxon>
        <taxon>Comamonadaceae</taxon>
        <taxon>Hydrogenophaga</taxon>
    </lineage>
</organism>
<sequence>MKAAYPFRRTCKEATALMVAREDRPLSWGDRVGLRLHLAMCKACPGFERQMLTMRNAMKQWRGYTEDE</sequence>
<comment type="caution">
    <text evidence="2">The sequence shown here is derived from an EMBL/GenBank/DDBJ whole genome shotgun (WGS) entry which is preliminary data.</text>
</comment>
<name>A0ABV7W1Z5_9BURK</name>
<keyword evidence="3" id="KW-1185">Reference proteome</keyword>
<gene>
    <name evidence="2" type="ORF">ACFOPI_04065</name>
</gene>
<dbReference type="InterPro" id="IPR027383">
    <property type="entry name" value="Znf_put"/>
</dbReference>
<evidence type="ECO:0000259" key="1">
    <source>
        <dbReference type="Pfam" id="PF13490"/>
    </source>
</evidence>
<evidence type="ECO:0000313" key="3">
    <source>
        <dbReference type="Proteomes" id="UP001595729"/>
    </source>
</evidence>
<evidence type="ECO:0000313" key="2">
    <source>
        <dbReference type="EMBL" id="MFC3682756.1"/>
    </source>
</evidence>
<dbReference type="RefSeq" id="WP_382171165.1">
    <property type="nucleotide sequence ID" value="NZ_JBHRXX010000002.1"/>
</dbReference>
<proteinExistence type="predicted"/>
<protein>
    <submittedName>
        <fullName evidence="2">Zf-HC2 domain-containing protein</fullName>
    </submittedName>
</protein>
<accession>A0ABV7W1Z5</accession>
<dbReference type="Proteomes" id="UP001595729">
    <property type="component" value="Unassembled WGS sequence"/>
</dbReference>
<feature type="domain" description="Putative zinc-finger" evidence="1">
    <location>
        <begin position="11"/>
        <end position="44"/>
    </location>
</feature>